<gene>
    <name evidence="2" type="ordered locus">Svir_29040</name>
</gene>
<dbReference type="RefSeq" id="WP_015787194.1">
    <property type="nucleotide sequence ID" value="NC_013159.1"/>
</dbReference>
<proteinExistence type="predicted"/>
<dbReference type="KEGG" id="svi:Svir_29040"/>
<feature type="compositionally biased region" description="Basic and acidic residues" evidence="1">
    <location>
        <begin position="11"/>
        <end position="23"/>
    </location>
</feature>
<dbReference type="Proteomes" id="UP000000841">
    <property type="component" value="Chromosome"/>
</dbReference>
<feature type="compositionally biased region" description="Basic and acidic residues" evidence="1">
    <location>
        <begin position="33"/>
        <end position="45"/>
    </location>
</feature>
<evidence type="ECO:0000313" key="2">
    <source>
        <dbReference type="EMBL" id="ACU97882.1"/>
    </source>
</evidence>
<evidence type="ECO:0000313" key="3">
    <source>
        <dbReference type="Proteomes" id="UP000000841"/>
    </source>
</evidence>
<accession>C7MWB3</accession>
<reference evidence="2 3" key="1">
    <citation type="journal article" date="2009" name="Stand. Genomic Sci.">
        <title>Complete genome sequence of Saccharomonospora viridis type strain (P101).</title>
        <authorList>
            <person name="Pati A."/>
            <person name="Sikorski J."/>
            <person name="Nolan M."/>
            <person name="Lapidus A."/>
            <person name="Copeland A."/>
            <person name="Glavina Del Rio T."/>
            <person name="Lucas S."/>
            <person name="Chen F."/>
            <person name="Tice H."/>
            <person name="Pitluck S."/>
            <person name="Cheng J.F."/>
            <person name="Chertkov O."/>
            <person name="Brettin T."/>
            <person name="Han C."/>
            <person name="Detter J.C."/>
            <person name="Kuske C."/>
            <person name="Bruce D."/>
            <person name="Goodwin L."/>
            <person name="Chain P."/>
            <person name="D'haeseleer P."/>
            <person name="Chen A."/>
            <person name="Palaniappan K."/>
            <person name="Ivanova N."/>
            <person name="Mavromatis K."/>
            <person name="Mikhailova N."/>
            <person name="Rohde M."/>
            <person name="Tindall B.J."/>
            <person name="Goker M."/>
            <person name="Bristow J."/>
            <person name="Eisen J.A."/>
            <person name="Markowitz V."/>
            <person name="Hugenholtz P."/>
            <person name="Kyrpides N.C."/>
            <person name="Klenk H.P."/>
        </authorList>
    </citation>
    <scope>NUCLEOTIDE SEQUENCE [LARGE SCALE GENOMIC DNA]</scope>
    <source>
        <strain evidence="3">ATCC 15386 / DSM 43017 / JCM 3036 / NBRC 12207 / P101</strain>
    </source>
</reference>
<feature type="compositionally biased region" description="Low complexity" evidence="1">
    <location>
        <begin position="96"/>
        <end position="109"/>
    </location>
</feature>
<feature type="region of interest" description="Disordered" evidence="1">
    <location>
        <begin position="1"/>
        <end position="121"/>
    </location>
</feature>
<feature type="compositionally biased region" description="Basic residues" evidence="1">
    <location>
        <begin position="110"/>
        <end position="121"/>
    </location>
</feature>
<evidence type="ECO:0000256" key="1">
    <source>
        <dbReference type="SAM" id="MobiDB-lite"/>
    </source>
</evidence>
<dbReference type="AlphaFoldDB" id="C7MWB3"/>
<protein>
    <submittedName>
        <fullName evidence="2">Uncharacterized protein</fullName>
    </submittedName>
</protein>
<keyword evidence="3" id="KW-1185">Reference proteome</keyword>
<sequence length="121" mass="12842">MSSSNSANVRSRFDTLGRGDVREATAALRFSHTTHEEPVDYRELTPQESGIGGTTSTLFQAPPAPIAPPVGSGSAPGNSAPRNNNPKGGNPGNNGSGNRNNRNRGGSSRRSSRSRRSRQRR</sequence>
<organism evidence="2 3">
    <name type="scientific">Saccharomonospora viridis (strain ATCC 15386 / DSM 43017 / JCM 3036 / CCUG 5913 / NBRC 12207 / NCIMB 9602 / P101)</name>
    <name type="common">Thermoactinomyces viridis</name>
    <dbReference type="NCBI Taxonomy" id="471857"/>
    <lineage>
        <taxon>Bacteria</taxon>
        <taxon>Bacillati</taxon>
        <taxon>Actinomycetota</taxon>
        <taxon>Actinomycetes</taxon>
        <taxon>Pseudonocardiales</taxon>
        <taxon>Pseudonocardiaceae</taxon>
        <taxon>Saccharomonospora</taxon>
    </lineage>
</organism>
<dbReference type="EMBL" id="CP001683">
    <property type="protein sequence ID" value="ACU97882.1"/>
    <property type="molecule type" value="Genomic_DNA"/>
</dbReference>
<name>C7MWB3_SACVD</name>
<dbReference type="HOGENOM" id="CLU_2036362_0_0_11"/>